<evidence type="ECO:0000259" key="1">
    <source>
        <dbReference type="Pfam" id="PF04738"/>
    </source>
</evidence>
<proteinExistence type="predicted"/>
<dbReference type="AlphaFoldDB" id="A0A1P9WW20"/>
<dbReference type="OrthoDB" id="1207270at2"/>
<dbReference type="RefSeq" id="WP_077131010.1">
    <property type="nucleotide sequence ID" value="NZ_CP014263.1"/>
</dbReference>
<name>A0A1P9WW20_9BACT</name>
<accession>A0A1P9WW20</accession>
<dbReference type="STRING" id="1178516.AWR27_09710"/>
<keyword evidence="3" id="KW-1185">Reference proteome</keyword>
<dbReference type="Proteomes" id="UP000187941">
    <property type="component" value="Chromosome"/>
</dbReference>
<reference evidence="2 3" key="1">
    <citation type="submission" date="2016-01" db="EMBL/GenBank/DDBJ databases">
        <authorList>
            <person name="Oliw E.H."/>
        </authorList>
    </citation>
    <scope>NUCLEOTIDE SEQUENCE [LARGE SCALE GENOMIC DNA]</scope>
    <source>
        <strain evidence="2 3">DY10</strain>
    </source>
</reference>
<protein>
    <recommendedName>
        <fullName evidence="1">Lantibiotic dehydratase N-terminal domain-containing protein</fullName>
    </recommendedName>
</protein>
<evidence type="ECO:0000313" key="3">
    <source>
        <dbReference type="Proteomes" id="UP000187941"/>
    </source>
</evidence>
<feature type="domain" description="Lantibiotic dehydratase N-terminal" evidence="1">
    <location>
        <begin position="148"/>
        <end position="408"/>
    </location>
</feature>
<gene>
    <name evidence="2" type="ORF">AWR27_09710</name>
</gene>
<evidence type="ECO:0000313" key="2">
    <source>
        <dbReference type="EMBL" id="AQG79576.1"/>
    </source>
</evidence>
<dbReference type="InterPro" id="IPR006827">
    <property type="entry name" value="Lant_deHydtase_N"/>
</dbReference>
<dbReference type="EMBL" id="CP014263">
    <property type="protein sequence ID" value="AQG79576.1"/>
    <property type="molecule type" value="Genomic_DNA"/>
</dbReference>
<organism evidence="2 3">
    <name type="scientific">Spirosoma montaniterrae</name>
    <dbReference type="NCBI Taxonomy" id="1178516"/>
    <lineage>
        <taxon>Bacteria</taxon>
        <taxon>Pseudomonadati</taxon>
        <taxon>Bacteroidota</taxon>
        <taxon>Cytophagia</taxon>
        <taxon>Cytophagales</taxon>
        <taxon>Cytophagaceae</taxon>
        <taxon>Spirosoma</taxon>
    </lineage>
</organism>
<dbReference type="KEGG" id="smon:AWR27_09710"/>
<dbReference type="Pfam" id="PF04738">
    <property type="entry name" value="Lant_dehydr_N"/>
    <property type="match status" value="1"/>
</dbReference>
<sequence length="880" mass="99221">MRTDQLVKNGLVLAPYYACRQVGLPTDAIWKLGNFQIARLCDELTHKEAELKWAASQLVDALYELIKYTTESDQSNQLLTLKRAIYNSRRVDEQHVKKSLPIHLHTLFDNWSGRLNQLNETKQVAETAIGQSLAALNQAFGLLFGESSVQTAICHAQPELYRKLLELPNAQNLNSQQRKVLLSGTAYAYRMATKTSPFSYFTRTGCWPLNQDERTSPDQPSSVEEVNVLNIRIGQQLIDALLNQNLYSNKLPLLWNPASVLTEDGCYVLRTDLSLANNGATSTESTVAMSANPILFLVKDIFSERITPIDQRELVALLIESLACDEEKAQRILTKLLEYKLIIPTLGVDQNRLDWPAALAESPCVAHVSSALSNQLAGLALHVDSLAKTTPANRLNALQTLAQNSERVLASVGVVTPVGGIQKIVHNSVYLAAPPTPEPDQFIEQFPVFDSLLRVLPLFNNDYALQQWVAGRLTDTDTPLPALIFFHRLFESAIDADPNTLNENHPLLNPQALVTGNAMQQQITVQDRFVSEIASLLSETSEQLTLDSFFWAKWEEEASPFNTQSLPLSMTVMGQFTNTWTTDAPRFVVNKLFAGYGTMFTEPPLSARSYRSNTMIERQLMDIEPACEYADIIATMGFQGQIRLPVGRRSLYYPGQQVSDPARQCFCWDNLFVKRDAAGNPVLIEGSTGKRIVPLHRGTLASIYFPPFYRFLTTLGPSFTPDFSLYERLLNQAETQRVEGIRHYARIVSGGVVLMRRAWSVPLAEVPRQSAKQSDFAYYRQVRAWASEVSMPKEVFVIPMHSATYYSEDGRGLAFKRVHKPVYLNWDDYTSFRLFLRYTVFEAGRMSFIEALPILDRDKLGADNRVVEYQIEMYQNDRLP</sequence>